<dbReference type="RefSeq" id="WP_115092791.1">
    <property type="nucleotide sequence ID" value="NZ_CP068107.1"/>
</dbReference>
<accession>A0A378U4I4</accession>
<sequence>MERKITLQEIEQLHIFVRQHYVEFYDVELELVDHLANDIEAQWQEDTQLSFDLALDRAFKRFGIYGFSDVVNQKINKLSNVYYKASFKLLKEFFTLPKIIVSLALFLLIYVATRNVSGINLQLVEDVSLGLGLLFMVFQCVKLYRARREREKRKEKKWLLHSVLFNLEVWPYYIITFLEIRLIMPHDSSPGTHTSMSILSVLLVTITLLYVYILKAIIVPRIWHDLNEQKKKLVNL</sequence>
<feature type="transmembrane region" description="Helical" evidence="1">
    <location>
        <begin position="93"/>
        <end position="112"/>
    </location>
</feature>
<evidence type="ECO:0000256" key="1">
    <source>
        <dbReference type="SAM" id="Phobius"/>
    </source>
</evidence>
<keyword evidence="1" id="KW-0812">Transmembrane</keyword>
<keyword evidence="3" id="KW-1185">Reference proteome</keyword>
<protein>
    <submittedName>
        <fullName evidence="2">Uncharacterized protein</fullName>
    </submittedName>
</protein>
<gene>
    <name evidence="2" type="ORF">NCTC11179_02736</name>
</gene>
<dbReference type="EMBL" id="UGQL01000002">
    <property type="protein sequence ID" value="STZ69232.1"/>
    <property type="molecule type" value="Genomic_DNA"/>
</dbReference>
<evidence type="ECO:0000313" key="2">
    <source>
        <dbReference type="EMBL" id="STZ69232.1"/>
    </source>
</evidence>
<organism evidence="2 3">
    <name type="scientific">Myroides odoratus</name>
    <name type="common">Flavobacterium odoratum</name>
    <dbReference type="NCBI Taxonomy" id="256"/>
    <lineage>
        <taxon>Bacteria</taxon>
        <taxon>Pseudomonadati</taxon>
        <taxon>Bacteroidota</taxon>
        <taxon>Flavobacteriia</taxon>
        <taxon>Flavobacteriales</taxon>
        <taxon>Flavobacteriaceae</taxon>
        <taxon>Myroides</taxon>
    </lineage>
</organism>
<feature type="transmembrane region" description="Helical" evidence="1">
    <location>
        <begin position="158"/>
        <end position="178"/>
    </location>
</feature>
<keyword evidence="1" id="KW-1133">Transmembrane helix</keyword>
<name>A0A378U4I4_MYROD</name>
<dbReference type="Proteomes" id="UP000255024">
    <property type="component" value="Unassembled WGS sequence"/>
</dbReference>
<proteinExistence type="predicted"/>
<dbReference type="AlphaFoldDB" id="A0A378U4I4"/>
<feature type="transmembrane region" description="Helical" evidence="1">
    <location>
        <begin position="198"/>
        <end position="223"/>
    </location>
</feature>
<feature type="transmembrane region" description="Helical" evidence="1">
    <location>
        <begin position="127"/>
        <end position="146"/>
    </location>
</feature>
<evidence type="ECO:0000313" key="3">
    <source>
        <dbReference type="Proteomes" id="UP000255024"/>
    </source>
</evidence>
<reference evidence="2 3" key="1">
    <citation type="submission" date="2018-06" db="EMBL/GenBank/DDBJ databases">
        <authorList>
            <consortium name="Pathogen Informatics"/>
            <person name="Doyle S."/>
        </authorList>
    </citation>
    <scope>NUCLEOTIDE SEQUENCE [LARGE SCALE GENOMIC DNA]</scope>
    <source>
        <strain evidence="2 3">NCTC11179</strain>
    </source>
</reference>
<keyword evidence="1" id="KW-0472">Membrane</keyword>